<dbReference type="AlphaFoldDB" id="G0S2S3"/>
<keyword evidence="3" id="KW-1185">Reference proteome</keyword>
<dbReference type="PANTHER" id="PTHR43591:SF10">
    <property type="entry name" value="ABC TRANSMEMBRANE TYPE-1 DOMAIN-CONTAINING PROTEIN-RELATED"/>
    <property type="match status" value="1"/>
</dbReference>
<dbReference type="SUPFAM" id="SSF53335">
    <property type="entry name" value="S-adenosyl-L-methionine-dependent methyltransferases"/>
    <property type="match status" value="1"/>
</dbReference>
<evidence type="ECO:0000313" key="2">
    <source>
        <dbReference type="EMBL" id="EGS22306.1"/>
    </source>
</evidence>
<sequence length="368" mass="41568">MSPRLAGSAGELRGNNCEEMAATSSAPPNPGEASMPDGILPASHWQQTQLPAVNDDADSAYGSQWSETTSLSSSVRRYRVLQGRTYHADIGAAESWEPNDNRHIESMDLLHFMVTLVMGDKLFLAPVENPQKVLDVGTGTGLWAIEFGDLYPGAEVIGTDITPIQPSWVPPNVRFEIEDANLDWAREDNTFDFIHARTLTGNILHWDHFFAEAYRCLKPGGWLESQELDFGWKVLDGEIPEDSAMGQYVKVWHAGGEKTGRSFRVVDDNLQEKWMERAGFVDIEVKDLFCPYGAWPEDPREKEAGILSKAAFENDMEGYILHIWHAVLGWTPEEIQNYVAHLRRELRNPNLKIYFKRRVVIGRKPQNL</sequence>
<dbReference type="RefSeq" id="XP_006692325.1">
    <property type="nucleotide sequence ID" value="XM_006692262.1"/>
</dbReference>
<dbReference type="KEGG" id="cthr:CTHT_0018290"/>
<dbReference type="PANTHER" id="PTHR43591">
    <property type="entry name" value="METHYLTRANSFERASE"/>
    <property type="match status" value="1"/>
</dbReference>
<protein>
    <recommendedName>
        <fullName evidence="4">Methyltransferase-like protein</fullName>
    </recommendedName>
</protein>
<dbReference type="HOGENOM" id="CLU_010595_0_2_1"/>
<dbReference type="EMBL" id="GL988040">
    <property type="protein sequence ID" value="EGS22306.1"/>
    <property type="molecule type" value="Genomic_DNA"/>
</dbReference>
<dbReference type="GO" id="GO:0008168">
    <property type="term" value="F:methyltransferase activity"/>
    <property type="evidence" value="ECO:0007669"/>
    <property type="project" value="TreeGrafter"/>
</dbReference>
<organism evidence="3">
    <name type="scientific">Chaetomium thermophilum (strain DSM 1495 / CBS 144.50 / IMI 039719)</name>
    <name type="common">Thermochaetoides thermophila</name>
    <dbReference type="NCBI Taxonomy" id="759272"/>
    <lineage>
        <taxon>Eukaryota</taxon>
        <taxon>Fungi</taxon>
        <taxon>Dikarya</taxon>
        <taxon>Ascomycota</taxon>
        <taxon>Pezizomycotina</taxon>
        <taxon>Sordariomycetes</taxon>
        <taxon>Sordariomycetidae</taxon>
        <taxon>Sordariales</taxon>
        <taxon>Chaetomiaceae</taxon>
        <taxon>Thermochaetoides</taxon>
    </lineage>
</organism>
<dbReference type="OMA" id="QPARSTH"/>
<evidence type="ECO:0000313" key="3">
    <source>
        <dbReference type="Proteomes" id="UP000008066"/>
    </source>
</evidence>
<dbReference type="Pfam" id="PF13489">
    <property type="entry name" value="Methyltransf_23"/>
    <property type="match status" value="1"/>
</dbReference>
<proteinExistence type="inferred from homology"/>
<evidence type="ECO:0008006" key="4">
    <source>
        <dbReference type="Google" id="ProtNLM"/>
    </source>
</evidence>
<comment type="similarity">
    <text evidence="1">Belongs to the methyltransferase superfamily. LaeA methyltransferase family.</text>
</comment>
<dbReference type="eggNOG" id="ENOG502QSKG">
    <property type="taxonomic scope" value="Eukaryota"/>
</dbReference>
<dbReference type="OrthoDB" id="2013972at2759"/>
<evidence type="ECO:0000256" key="1">
    <source>
        <dbReference type="ARBA" id="ARBA00038158"/>
    </source>
</evidence>
<dbReference type="CDD" id="cd02440">
    <property type="entry name" value="AdoMet_MTases"/>
    <property type="match status" value="1"/>
</dbReference>
<dbReference type="Proteomes" id="UP000008066">
    <property type="component" value="Unassembled WGS sequence"/>
</dbReference>
<dbReference type="Gene3D" id="3.40.50.150">
    <property type="entry name" value="Vaccinia Virus protein VP39"/>
    <property type="match status" value="1"/>
</dbReference>
<accession>G0S2S3</accession>
<dbReference type="GeneID" id="18255867"/>
<dbReference type="InterPro" id="IPR029063">
    <property type="entry name" value="SAM-dependent_MTases_sf"/>
</dbReference>
<gene>
    <name evidence="2" type="ORF">CTHT_0018290</name>
</gene>
<reference evidence="2 3" key="1">
    <citation type="journal article" date="2011" name="Cell">
        <title>Insight into structure and assembly of the nuclear pore complex by utilizing the genome of a eukaryotic thermophile.</title>
        <authorList>
            <person name="Amlacher S."/>
            <person name="Sarges P."/>
            <person name="Flemming D."/>
            <person name="van Noort V."/>
            <person name="Kunze R."/>
            <person name="Devos D.P."/>
            <person name="Arumugam M."/>
            <person name="Bork P."/>
            <person name="Hurt E."/>
        </authorList>
    </citation>
    <scope>NUCLEOTIDE SEQUENCE [LARGE SCALE GENOMIC DNA]</scope>
    <source>
        <strain evidence="3">DSM 1495 / CBS 144.50 / IMI 039719</strain>
    </source>
</reference>
<name>G0S2S3_CHATD</name>